<dbReference type="GeneID" id="116546645"/>
<dbReference type="InterPro" id="IPR035914">
    <property type="entry name" value="Sperma_CUB_dom_sf"/>
</dbReference>
<dbReference type="Pfam" id="PF07645">
    <property type="entry name" value="EGF_CA"/>
    <property type="match status" value="1"/>
</dbReference>
<evidence type="ECO:0000256" key="5">
    <source>
        <dbReference type="ARBA" id="ARBA00022670"/>
    </source>
</evidence>
<dbReference type="FunFam" id="2.60.120.290:FF:000012">
    <property type="entry name" value="mannan-binding lectin serine protease 1 isoform X1"/>
    <property type="match status" value="1"/>
</dbReference>
<evidence type="ECO:0000259" key="15">
    <source>
        <dbReference type="PROSITE" id="PS01180"/>
    </source>
</evidence>
<keyword evidence="2" id="KW-0964">Secreted</keyword>
<dbReference type="GO" id="GO:0006508">
    <property type="term" value="P:proteolysis"/>
    <property type="evidence" value="ECO:0007669"/>
    <property type="project" value="UniProtKB-KW"/>
</dbReference>
<keyword evidence="16" id="KW-1185">Reference proteome</keyword>
<dbReference type="PANTHER" id="PTHR24255">
    <property type="entry name" value="COMPLEMENT COMPONENT 1, S SUBCOMPONENT-RELATED"/>
    <property type="match status" value="1"/>
</dbReference>
<keyword evidence="11" id="KW-1015">Disulfide bond</keyword>
<dbReference type="GO" id="GO:0005509">
    <property type="term" value="F:calcium ion binding"/>
    <property type="evidence" value="ECO:0007669"/>
    <property type="project" value="InterPro"/>
</dbReference>
<dbReference type="GO" id="GO:0004252">
    <property type="term" value="F:serine-type endopeptidase activity"/>
    <property type="evidence" value="ECO:0007669"/>
    <property type="project" value="TreeGrafter"/>
</dbReference>
<dbReference type="GO" id="GO:0001867">
    <property type="term" value="P:complement activation, lectin pathway"/>
    <property type="evidence" value="ECO:0007669"/>
    <property type="project" value="TreeGrafter"/>
</dbReference>
<dbReference type="SMART" id="SM00179">
    <property type="entry name" value="EGF_CA"/>
    <property type="match status" value="1"/>
</dbReference>
<feature type="signal peptide" evidence="14">
    <location>
        <begin position="1"/>
        <end position="15"/>
    </location>
</feature>
<evidence type="ECO:0000256" key="10">
    <source>
        <dbReference type="ARBA" id="ARBA00022859"/>
    </source>
</evidence>
<keyword evidence="7 14" id="KW-0732">Signal</keyword>
<dbReference type="SUPFAM" id="SSF57196">
    <property type="entry name" value="EGF/Laminin"/>
    <property type="match status" value="1"/>
</dbReference>
<comment type="subcellular location">
    <subcellularLocation>
        <location evidence="1">Secreted</location>
    </subcellularLocation>
</comment>
<evidence type="ECO:0000256" key="8">
    <source>
        <dbReference type="ARBA" id="ARBA00022737"/>
    </source>
</evidence>
<feature type="chain" id="PRO_5026858822" evidence="14">
    <location>
        <begin position="16"/>
        <end position="288"/>
    </location>
</feature>
<dbReference type="SMART" id="SM00181">
    <property type="entry name" value="EGF"/>
    <property type="match status" value="1"/>
</dbReference>
<keyword evidence="6" id="KW-0479">Metal-binding</keyword>
<organism evidence="16 17">
    <name type="scientific">Sapajus apella</name>
    <name type="common">Brown-capped capuchin</name>
    <name type="synonym">Cebus apella</name>
    <dbReference type="NCBI Taxonomy" id="9515"/>
    <lineage>
        <taxon>Eukaryota</taxon>
        <taxon>Metazoa</taxon>
        <taxon>Chordata</taxon>
        <taxon>Craniata</taxon>
        <taxon>Vertebrata</taxon>
        <taxon>Euteleostomi</taxon>
        <taxon>Mammalia</taxon>
        <taxon>Eutheria</taxon>
        <taxon>Euarchontoglires</taxon>
        <taxon>Primates</taxon>
        <taxon>Haplorrhini</taxon>
        <taxon>Platyrrhini</taxon>
        <taxon>Cebidae</taxon>
        <taxon>Cebinae</taxon>
        <taxon>Sapajus</taxon>
    </lineage>
</organism>
<protein>
    <submittedName>
        <fullName evidence="17">Mannan-binding lectin serine protease 2 isoform X2</fullName>
    </submittedName>
</protein>
<keyword evidence="5 17" id="KW-0645">Protease</keyword>
<dbReference type="Gene3D" id="2.60.120.290">
    <property type="entry name" value="Spermadhesin, CUB domain"/>
    <property type="match status" value="1"/>
</dbReference>
<keyword evidence="9" id="KW-0378">Hydrolase</keyword>
<dbReference type="Gene3D" id="2.10.25.10">
    <property type="entry name" value="Laminin"/>
    <property type="match status" value="1"/>
</dbReference>
<feature type="domain" description="CUB" evidence="15">
    <location>
        <begin position="11"/>
        <end position="137"/>
    </location>
</feature>
<evidence type="ECO:0000256" key="13">
    <source>
        <dbReference type="SAM" id="MobiDB-lite"/>
    </source>
</evidence>
<evidence type="ECO:0000256" key="11">
    <source>
        <dbReference type="ARBA" id="ARBA00023157"/>
    </source>
</evidence>
<evidence type="ECO:0000256" key="1">
    <source>
        <dbReference type="ARBA" id="ARBA00004613"/>
    </source>
</evidence>
<evidence type="ECO:0000256" key="12">
    <source>
        <dbReference type="PROSITE-ProRule" id="PRU00059"/>
    </source>
</evidence>
<dbReference type="Proteomes" id="UP000504640">
    <property type="component" value="Unplaced"/>
</dbReference>
<evidence type="ECO:0000313" key="16">
    <source>
        <dbReference type="Proteomes" id="UP000504640"/>
    </source>
</evidence>
<dbReference type="PANTHER" id="PTHR24255:SF10">
    <property type="entry name" value="MANNAN-BINDING LECTIN SERINE PROTEASE 2"/>
    <property type="match status" value="1"/>
</dbReference>
<keyword evidence="10" id="KW-0391">Immunity</keyword>
<accession>A0A6J3HEY7</accession>
<keyword evidence="4" id="KW-0399">Innate immunity</keyword>
<dbReference type="GO" id="GO:0005615">
    <property type="term" value="C:extracellular space"/>
    <property type="evidence" value="ECO:0007669"/>
    <property type="project" value="TreeGrafter"/>
</dbReference>
<evidence type="ECO:0000256" key="7">
    <source>
        <dbReference type="ARBA" id="ARBA00022729"/>
    </source>
</evidence>
<dbReference type="AlphaFoldDB" id="A0A6J3HEY7"/>
<dbReference type="InterPro" id="IPR018097">
    <property type="entry name" value="EGF_Ca-bd_CS"/>
</dbReference>
<dbReference type="PROSITE" id="PS01187">
    <property type="entry name" value="EGF_CA"/>
    <property type="match status" value="1"/>
</dbReference>
<gene>
    <name evidence="17" type="primary">LOC116546645</name>
</gene>
<dbReference type="PROSITE" id="PS01186">
    <property type="entry name" value="EGF_2"/>
    <property type="match status" value="1"/>
</dbReference>
<dbReference type="InterPro" id="IPR049883">
    <property type="entry name" value="NOTCH1_EGF-like"/>
</dbReference>
<keyword evidence="8" id="KW-0677">Repeat</keyword>
<sequence length="288" mass="31477">MRLLTLLGLLCGSVATPLGPKWPEPVFGRLVSPGFPREYANDQERRWTLTAPPGYRLRLYFTHFDLELSHLCEYDFVKLSSGAKVLATLCGRESTDTERAPGNDTFYSTGPSLDVTFRSDYSNEKPFTGFEAFYAAEDIDECQLAPGEAPACDHHCHNHLGGFYCSCRAGYVLHRNKRTCSEPLASPGAPACPAGQKPEPACWPQQVGPRWLRPNSHSPPTDPIINLAPPPLLPRVSGGGGWGGGRVRASAYPPPSLRNPRSVGAPSRGPWLLGRKVLLSPYVLKMGH</sequence>
<evidence type="ECO:0000256" key="3">
    <source>
        <dbReference type="ARBA" id="ARBA00022536"/>
    </source>
</evidence>
<dbReference type="InterPro" id="IPR001881">
    <property type="entry name" value="EGF-like_Ca-bd_dom"/>
</dbReference>
<evidence type="ECO:0000256" key="6">
    <source>
        <dbReference type="ARBA" id="ARBA00022723"/>
    </source>
</evidence>
<dbReference type="CDD" id="cd00041">
    <property type="entry name" value="CUB"/>
    <property type="match status" value="1"/>
</dbReference>
<dbReference type="Pfam" id="PF00431">
    <property type="entry name" value="CUB"/>
    <property type="match status" value="1"/>
</dbReference>
<evidence type="ECO:0000256" key="4">
    <source>
        <dbReference type="ARBA" id="ARBA00022588"/>
    </source>
</evidence>
<keyword evidence="3" id="KW-0245">EGF-like domain</keyword>
<reference evidence="17" key="1">
    <citation type="submission" date="2025-08" db="UniProtKB">
        <authorList>
            <consortium name="RefSeq"/>
        </authorList>
    </citation>
    <scope>IDENTIFICATION</scope>
    <source>
        <tissue evidence="17">Blood</tissue>
    </source>
</reference>
<comment type="caution">
    <text evidence="12">Lacks conserved residue(s) required for the propagation of feature annotation.</text>
</comment>
<dbReference type="FunFam" id="2.10.25.10:FF:000059">
    <property type="entry name" value="Mannan-binding lectin serine protease 1"/>
    <property type="match status" value="1"/>
</dbReference>
<dbReference type="CDD" id="cd00054">
    <property type="entry name" value="EGF_CA"/>
    <property type="match status" value="1"/>
</dbReference>
<name>A0A6J3HEY7_SAPAP</name>
<dbReference type="InterPro" id="IPR000742">
    <property type="entry name" value="EGF"/>
</dbReference>
<evidence type="ECO:0000256" key="2">
    <source>
        <dbReference type="ARBA" id="ARBA00022525"/>
    </source>
</evidence>
<evidence type="ECO:0000313" key="17">
    <source>
        <dbReference type="RefSeq" id="XP_032128731.1"/>
    </source>
</evidence>
<dbReference type="InterPro" id="IPR000152">
    <property type="entry name" value="EGF-type_Asp/Asn_hydroxyl_site"/>
</dbReference>
<dbReference type="PROSITE" id="PS01180">
    <property type="entry name" value="CUB"/>
    <property type="match status" value="1"/>
</dbReference>
<feature type="region of interest" description="Disordered" evidence="13">
    <location>
        <begin position="238"/>
        <end position="265"/>
    </location>
</feature>
<evidence type="ECO:0000256" key="14">
    <source>
        <dbReference type="SAM" id="SignalP"/>
    </source>
</evidence>
<dbReference type="PROSITE" id="PS00010">
    <property type="entry name" value="ASX_HYDROXYL"/>
    <property type="match status" value="1"/>
</dbReference>
<evidence type="ECO:0000256" key="9">
    <source>
        <dbReference type="ARBA" id="ARBA00022801"/>
    </source>
</evidence>
<dbReference type="InterPro" id="IPR000859">
    <property type="entry name" value="CUB_dom"/>
</dbReference>
<dbReference type="SMART" id="SM00042">
    <property type="entry name" value="CUB"/>
    <property type="match status" value="1"/>
</dbReference>
<dbReference type="SUPFAM" id="SSF49854">
    <property type="entry name" value="Spermadhesin, CUB domain"/>
    <property type="match status" value="1"/>
</dbReference>
<dbReference type="RefSeq" id="XP_032128731.1">
    <property type="nucleotide sequence ID" value="XM_032272840.1"/>
</dbReference>
<dbReference type="GO" id="GO:0048306">
    <property type="term" value="F:calcium-dependent protein binding"/>
    <property type="evidence" value="ECO:0007669"/>
    <property type="project" value="UniProtKB-ARBA"/>
</dbReference>
<proteinExistence type="predicted"/>